<organism evidence="1 2">
    <name type="scientific">Elysia marginata</name>
    <dbReference type="NCBI Taxonomy" id="1093978"/>
    <lineage>
        <taxon>Eukaryota</taxon>
        <taxon>Metazoa</taxon>
        <taxon>Spiralia</taxon>
        <taxon>Lophotrochozoa</taxon>
        <taxon>Mollusca</taxon>
        <taxon>Gastropoda</taxon>
        <taxon>Heterobranchia</taxon>
        <taxon>Euthyneura</taxon>
        <taxon>Panpulmonata</taxon>
        <taxon>Sacoglossa</taxon>
        <taxon>Placobranchoidea</taxon>
        <taxon>Plakobranchidae</taxon>
        <taxon>Elysia</taxon>
    </lineage>
</organism>
<gene>
    <name evidence="1" type="ORF">ElyMa_006778600</name>
</gene>
<keyword evidence="2" id="KW-1185">Reference proteome</keyword>
<accession>A0AAV4J1E5</accession>
<evidence type="ECO:0000313" key="1">
    <source>
        <dbReference type="EMBL" id="GFS15748.1"/>
    </source>
</evidence>
<reference evidence="1 2" key="1">
    <citation type="journal article" date="2021" name="Elife">
        <title>Chloroplast acquisition without the gene transfer in kleptoplastic sea slugs, Plakobranchus ocellatus.</title>
        <authorList>
            <person name="Maeda T."/>
            <person name="Takahashi S."/>
            <person name="Yoshida T."/>
            <person name="Shimamura S."/>
            <person name="Takaki Y."/>
            <person name="Nagai Y."/>
            <person name="Toyoda A."/>
            <person name="Suzuki Y."/>
            <person name="Arimoto A."/>
            <person name="Ishii H."/>
            <person name="Satoh N."/>
            <person name="Nishiyama T."/>
            <person name="Hasebe M."/>
            <person name="Maruyama T."/>
            <person name="Minagawa J."/>
            <person name="Obokata J."/>
            <person name="Shigenobu S."/>
        </authorList>
    </citation>
    <scope>NUCLEOTIDE SEQUENCE [LARGE SCALE GENOMIC DNA]</scope>
</reference>
<comment type="caution">
    <text evidence="1">The sequence shown here is derived from an EMBL/GenBank/DDBJ whole genome shotgun (WGS) entry which is preliminary data.</text>
</comment>
<protein>
    <submittedName>
        <fullName evidence="1">Uncharacterized protein</fullName>
    </submittedName>
</protein>
<name>A0AAV4J1E5_9GAST</name>
<sequence>MKLKKSGSTKNARIWIYVDKKEFTPPEKILSRLQLEVSGGRYSFHAREETKELLDKLALAYSERRNNLIKRHEHLSSTDNHYVKENIGHFGLLHPMSSFMNIVCIGHPLLQYEAIVGKEFLNK</sequence>
<dbReference type="AlphaFoldDB" id="A0AAV4J1E5"/>
<dbReference type="Proteomes" id="UP000762676">
    <property type="component" value="Unassembled WGS sequence"/>
</dbReference>
<evidence type="ECO:0000313" key="2">
    <source>
        <dbReference type="Proteomes" id="UP000762676"/>
    </source>
</evidence>
<dbReference type="EMBL" id="BMAT01013585">
    <property type="protein sequence ID" value="GFS15748.1"/>
    <property type="molecule type" value="Genomic_DNA"/>
</dbReference>
<proteinExistence type="predicted"/>